<evidence type="ECO:0000313" key="3">
    <source>
        <dbReference type="Proteomes" id="UP000197097"/>
    </source>
</evidence>
<feature type="domain" description="RNA polymerase sigma factor 70 region 4 type 2" evidence="1">
    <location>
        <begin position="17"/>
        <end position="66"/>
    </location>
</feature>
<dbReference type="InterPro" id="IPR036388">
    <property type="entry name" value="WH-like_DNA-bd_sf"/>
</dbReference>
<evidence type="ECO:0000259" key="1">
    <source>
        <dbReference type="Pfam" id="PF08281"/>
    </source>
</evidence>
<dbReference type="Proteomes" id="UP000197097">
    <property type="component" value="Unassembled WGS sequence"/>
</dbReference>
<dbReference type="SUPFAM" id="SSF88659">
    <property type="entry name" value="Sigma3 and sigma4 domains of RNA polymerase sigma factors"/>
    <property type="match status" value="1"/>
</dbReference>
<dbReference type="EMBL" id="NISJ01000001">
    <property type="protein sequence ID" value="OWR01236.1"/>
    <property type="molecule type" value="Genomic_DNA"/>
</dbReference>
<dbReference type="InterPro" id="IPR013249">
    <property type="entry name" value="RNA_pol_sigma70_r4_t2"/>
</dbReference>
<evidence type="ECO:0000313" key="2">
    <source>
        <dbReference type="EMBL" id="OWR01236.1"/>
    </source>
</evidence>
<name>A0A246K5G4_9SPHN</name>
<dbReference type="AlphaFoldDB" id="A0A246K5G4"/>
<dbReference type="Gene3D" id="1.10.10.10">
    <property type="entry name" value="Winged helix-like DNA-binding domain superfamily/Winged helix DNA-binding domain"/>
    <property type="match status" value="1"/>
</dbReference>
<reference evidence="2 3" key="1">
    <citation type="journal article" date="2002" name="Int. J. Syst. Evol. Microbiol.">
        <title>Sphingopyxis witflariensis sp. nov., isolated from activated sludge.</title>
        <authorList>
            <person name="Kampfer P."/>
            <person name="Witzenberger R."/>
            <person name="Denner E.B."/>
            <person name="Busse H.J."/>
            <person name="Neef A."/>
        </authorList>
    </citation>
    <scope>NUCLEOTIDE SEQUENCE [LARGE SCALE GENOMIC DNA]</scope>
    <source>
        <strain evidence="2 3">DSM 14551</strain>
    </source>
</reference>
<organism evidence="2 3">
    <name type="scientific">Sphingopyxis witflariensis</name>
    <dbReference type="NCBI Taxonomy" id="173675"/>
    <lineage>
        <taxon>Bacteria</taxon>
        <taxon>Pseudomonadati</taxon>
        <taxon>Pseudomonadota</taxon>
        <taxon>Alphaproteobacteria</taxon>
        <taxon>Sphingomonadales</taxon>
        <taxon>Sphingomonadaceae</taxon>
        <taxon>Sphingopyxis</taxon>
    </lineage>
</organism>
<keyword evidence="3" id="KW-1185">Reference proteome</keyword>
<dbReference type="GO" id="GO:0016987">
    <property type="term" value="F:sigma factor activity"/>
    <property type="evidence" value="ECO:0007669"/>
    <property type="project" value="InterPro"/>
</dbReference>
<gene>
    <name evidence="2" type="ORF">CDQ91_02150</name>
</gene>
<dbReference type="GO" id="GO:0006352">
    <property type="term" value="P:DNA-templated transcription initiation"/>
    <property type="evidence" value="ECO:0007669"/>
    <property type="project" value="InterPro"/>
</dbReference>
<accession>A0A246K5G4</accession>
<sequence length="85" mass="10095">MRNMTKLTIKERRLLRKAEQAVRLMAPLDREIFIGYRVDDASYNELARRHAISVEDVEAALCRGLAILADVMEPDPPPWWRFWRR</sequence>
<dbReference type="Pfam" id="PF08281">
    <property type="entry name" value="Sigma70_r4_2"/>
    <property type="match status" value="1"/>
</dbReference>
<dbReference type="GO" id="GO:0003677">
    <property type="term" value="F:DNA binding"/>
    <property type="evidence" value="ECO:0007669"/>
    <property type="project" value="InterPro"/>
</dbReference>
<proteinExistence type="predicted"/>
<dbReference type="InterPro" id="IPR013324">
    <property type="entry name" value="RNA_pol_sigma_r3/r4-like"/>
</dbReference>
<comment type="caution">
    <text evidence="2">The sequence shown here is derived from an EMBL/GenBank/DDBJ whole genome shotgun (WGS) entry which is preliminary data.</text>
</comment>
<protein>
    <submittedName>
        <fullName evidence="2">RNA polymerase subunit sigma</fullName>
    </submittedName>
</protein>